<organism evidence="8 9">
    <name type="scientific">Tilletia walkeri</name>
    <dbReference type="NCBI Taxonomy" id="117179"/>
    <lineage>
        <taxon>Eukaryota</taxon>
        <taxon>Fungi</taxon>
        <taxon>Dikarya</taxon>
        <taxon>Basidiomycota</taxon>
        <taxon>Ustilaginomycotina</taxon>
        <taxon>Exobasidiomycetes</taxon>
        <taxon>Tilletiales</taxon>
        <taxon>Tilletiaceae</taxon>
        <taxon>Tilletia</taxon>
    </lineage>
</organism>
<keyword evidence="5" id="KW-0548">Nucleotidyltransferase</keyword>
<feature type="compositionally biased region" description="Polar residues" evidence="7">
    <location>
        <begin position="165"/>
        <end position="178"/>
    </location>
</feature>
<comment type="catalytic activity">
    <reaction evidence="6">
        <text>N-acetyl-alpha-D-glucosamine 1-phosphate + UTP + H(+) = UDP-N-acetyl-alpha-D-glucosamine + diphosphate</text>
        <dbReference type="Rhea" id="RHEA:13509"/>
        <dbReference type="ChEBI" id="CHEBI:15378"/>
        <dbReference type="ChEBI" id="CHEBI:33019"/>
        <dbReference type="ChEBI" id="CHEBI:46398"/>
        <dbReference type="ChEBI" id="CHEBI:57705"/>
        <dbReference type="ChEBI" id="CHEBI:57776"/>
        <dbReference type="EC" id="2.7.7.23"/>
    </reaction>
</comment>
<reference evidence="8" key="2">
    <citation type="journal article" date="2019" name="IMA Fungus">
        <title>Genome sequencing and comparison of five Tilletia species to identify candidate genes for the detection of regulated species infecting wheat.</title>
        <authorList>
            <person name="Nguyen H.D.T."/>
            <person name="Sultana T."/>
            <person name="Kesanakurti P."/>
            <person name="Hambleton S."/>
        </authorList>
    </citation>
    <scope>NUCLEOTIDE SEQUENCE</scope>
    <source>
        <strain evidence="8">DAOMC 236422</strain>
    </source>
</reference>
<dbReference type="Pfam" id="PF01704">
    <property type="entry name" value="UDPGP"/>
    <property type="match status" value="2"/>
</dbReference>
<sequence>MSNTNIDIEALKARYTAAGQSHLFSHWDKLTSAQEQTFASQLDKIDVERVNAVYKTAMQAKTEAKSSSASTTQNNILPPPKQSLLDTVPGSQGLQSAREAGLRAIAQGKVALVLMAGGQGTRLGSSAPKGTYDIELPSHKSLFQLQAERIIRLTQLAAQEGERGSANSPPQSLNNLPATKTDDPAPASATMTRDGRSITTEGVGGHCPGGCPPPGINSLAFQATARGGITTEGTGGNCPGGCPPPGLYGRTLQPQTAAPARSFTSSSSSRATSPLDDSALLRPAKRQRTLSNGNSSGDTSSLFAFTPATSYTSGSDQGYVGQASSATIPCFIMTSEFNHQSTVDFFKSNKFFGLQPENVIFFRQGSMPCLTEDGKIILGADGEILTAPDGDGGLYTALRTPLADASSQSPLALMRSRGIEYIHACAVDNCLVRVADPVLIGGCIKREAKIGVKVVTKIDPAEESGRANAASYFFTLDFLETEVPRFETQLVFHIARKFIPISAPSTFAGEPIGTPASSGIELELSAYDVCPFVDPARIAVQEVARQEEFSPLKNGIEAGSDGLETARRDLLALQKTWLESVEGVQIADGVEVEISPLISYAGEGLEQYNGRKFTENIILEL</sequence>
<dbReference type="Proteomes" id="UP000078113">
    <property type="component" value="Unassembled WGS sequence"/>
</dbReference>
<feature type="region of interest" description="Disordered" evidence="7">
    <location>
        <begin position="61"/>
        <end position="82"/>
    </location>
</feature>
<comment type="pathway">
    <text evidence="1">Nucleotide-sugar biosynthesis; UDP-N-acetyl-alpha-D-glucosamine biosynthesis; UDP-N-acetyl-alpha-D-glucosamine from N-acetyl-alpha-D-glucosamine 1-phosphate: step 1/1.</text>
</comment>
<comment type="similarity">
    <text evidence="2">Belongs to the UDPGP type 1 family.</text>
</comment>
<evidence type="ECO:0000256" key="5">
    <source>
        <dbReference type="ARBA" id="ARBA00022695"/>
    </source>
</evidence>
<keyword evidence="9" id="KW-1185">Reference proteome</keyword>
<dbReference type="InterPro" id="IPR039741">
    <property type="entry name" value="UDP-sugar_pyrophosphorylase"/>
</dbReference>
<evidence type="ECO:0000256" key="1">
    <source>
        <dbReference type="ARBA" id="ARBA00005208"/>
    </source>
</evidence>
<dbReference type="GO" id="GO:0003977">
    <property type="term" value="F:UDP-N-acetylglucosamine diphosphorylase activity"/>
    <property type="evidence" value="ECO:0007669"/>
    <property type="project" value="UniProtKB-EC"/>
</dbReference>
<dbReference type="Gene3D" id="3.90.550.10">
    <property type="entry name" value="Spore Coat Polysaccharide Biosynthesis Protein SpsA, Chain A"/>
    <property type="match status" value="1"/>
</dbReference>
<feature type="region of interest" description="Disordered" evidence="7">
    <location>
        <begin position="158"/>
        <end position="204"/>
    </location>
</feature>
<dbReference type="PANTHER" id="PTHR11952">
    <property type="entry name" value="UDP- GLUCOSE PYROPHOSPHORYLASE"/>
    <property type="match status" value="1"/>
</dbReference>
<evidence type="ECO:0000313" key="8">
    <source>
        <dbReference type="EMBL" id="KAE8272287.1"/>
    </source>
</evidence>
<proteinExistence type="inferred from homology"/>
<dbReference type="PANTHER" id="PTHR11952:SF2">
    <property type="entry name" value="LD24639P"/>
    <property type="match status" value="1"/>
</dbReference>
<accession>A0A8X7NEM4</accession>
<protein>
    <recommendedName>
        <fullName evidence="3">UDP-N-acetylglucosamine diphosphorylase</fullName>
        <ecNumber evidence="3">2.7.7.23</ecNumber>
    </recommendedName>
</protein>
<feature type="region of interest" description="Disordered" evidence="7">
    <location>
        <begin position="238"/>
        <end position="297"/>
    </location>
</feature>
<reference evidence="8" key="1">
    <citation type="submission" date="2016-04" db="EMBL/GenBank/DDBJ databases">
        <authorList>
            <person name="Nguyen H.D."/>
            <person name="Samba Siva P."/>
            <person name="Cullis J."/>
            <person name="Levesque C.A."/>
            <person name="Hambleton S."/>
        </authorList>
    </citation>
    <scope>NUCLEOTIDE SEQUENCE</scope>
    <source>
        <strain evidence="8">DAOMC 236422</strain>
    </source>
</reference>
<dbReference type="EC" id="2.7.7.23" evidence="3"/>
<keyword evidence="4" id="KW-0808">Transferase</keyword>
<gene>
    <name evidence="8" type="ORF">A4X09_0g74</name>
</gene>
<dbReference type="InterPro" id="IPR002618">
    <property type="entry name" value="UDPGP_fam"/>
</dbReference>
<feature type="compositionally biased region" description="Low complexity" evidence="7">
    <location>
        <begin position="256"/>
        <end position="274"/>
    </location>
</feature>
<evidence type="ECO:0000256" key="6">
    <source>
        <dbReference type="ARBA" id="ARBA00048493"/>
    </source>
</evidence>
<dbReference type="AlphaFoldDB" id="A0A8X7NEM4"/>
<comment type="caution">
    <text evidence="8">The sequence shown here is derived from an EMBL/GenBank/DDBJ whole genome shotgun (WGS) entry which is preliminary data.</text>
</comment>
<name>A0A8X7NEM4_9BASI</name>
<dbReference type="EMBL" id="LWDG02000001">
    <property type="protein sequence ID" value="KAE8272287.1"/>
    <property type="molecule type" value="Genomic_DNA"/>
</dbReference>
<evidence type="ECO:0000313" key="9">
    <source>
        <dbReference type="Proteomes" id="UP000078113"/>
    </source>
</evidence>
<dbReference type="SUPFAM" id="SSF53448">
    <property type="entry name" value="Nucleotide-diphospho-sugar transferases"/>
    <property type="match status" value="2"/>
</dbReference>
<evidence type="ECO:0000256" key="4">
    <source>
        <dbReference type="ARBA" id="ARBA00022679"/>
    </source>
</evidence>
<dbReference type="InterPro" id="IPR029044">
    <property type="entry name" value="Nucleotide-diphossugar_trans"/>
</dbReference>
<dbReference type="GO" id="GO:0006048">
    <property type="term" value="P:UDP-N-acetylglucosamine biosynthetic process"/>
    <property type="evidence" value="ECO:0007669"/>
    <property type="project" value="TreeGrafter"/>
</dbReference>
<evidence type="ECO:0000256" key="2">
    <source>
        <dbReference type="ARBA" id="ARBA00010401"/>
    </source>
</evidence>
<evidence type="ECO:0000256" key="7">
    <source>
        <dbReference type="SAM" id="MobiDB-lite"/>
    </source>
</evidence>
<evidence type="ECO:0000256" key="3">
    <source>
        <dbReference type="ARBA" id="ARBA00012457"/>
    </source>
</evidence>